<feature type="domain" description="CTLH" evidence="7">
    <location>
        <begin position="152"/>
        <end position="209"/>
    </location>
</feature>
<keyword evidence="10" id="KW-1185">Reference proteome</keyword>
<sequence>MDACLSVEREQEKVSKKLRGIQTHTDATLGDLFNHVNNLQKEIADCNTDDELSPLQCHVLSQSAKKVKETVTRLATEHKELHGGISKIGKAIDRNLIADNTTCSNRDAFEGANLVLLNEVICEHLFRQGRLDVAEELIKEANLQLDSSRKEPFQELNRILESCKNKDLDPALEWAKAHHFQLKSRGSSLEFKLHKLKFLDLLKCGLQQEALMYSRNFGPFAKEHTKEIQQLMACLLYTKTGIEQSPYASLLDPVHWLDISDMFARDACALLGLSLESPLQVCITAGCVALPSLLQIKQVMQQRQVAGVWSSKDELPVEVDLGPEYRYHSIFACPILRQQCTEANPPVRLTCGHVISKDALNKLTNGNKVKCPYCPLEMAPSEARDIRFY</sequence>
<dbReference type="STRING" id="45351.A7RZE5"/>
<dbReference type="InParanoid" id="A7RZE5"/>
<comment type="subcellular location">
    <subcellularLocation>
        <location evidence="1">Cytoplasm</location>
    </subcellularLocation>
</comment>
<dbReference type="InterPro" id="IPR006595">
    <property type="entry name" value="CTLH_C"/>
</dbReference>
<accession>A7RZE5</accession>
<evidence type="ECO:0000256" key="4">
    <source>
        <dbReference type="ARBA" id="ARBA00022771"/>
    </source>
</evidence>
<dbReference type="InterPro" id="IPR045098">
    <property type="entry name" value="Fyv10_fam"/>
</dbReference>
<evidence type="ECO:0000256" key="2">
    <source>
        <dbReference type="ARBA" id="ARBA00022490"/>
    </source>
</evidence>
<evidence type="ECO:0000256" key="5">
    <source>
        <dbReference type="ARBA" id="ARBA00022833"/>
    </source>
</evidence>
<dbReference type="PROSITE" id="PS50896">
    <property type="entry name" value="LISH"/>
    <property type="match status" value="1"/>
</dbReference>
<feature type="domain" description="RING-Gid-type" evidence="8">
    <location>
        <begin position="333"/>
        <end position="374"/>
    </location>
</feature>
<dbReference type="FunFam" id="3.30.40.10:FF:000143">
    <property type="entry name" value="Regulator of gluconeogenesis Rmd5"/>
    <property type="match status" value="1"/>
</dbReference>
<dbReference type="PROSITE" id="PS51867">
    <property type="entry name" value="ZF_RING_GID"/>
    <property type="match status" value="1"/>
</dbReference>
<dbReference type="GO" id="GO:0005737">
    <property type="term" value="C:cytoplasm"/>
    <property type="evidence" value="ECO:0000318"/>
    <property type="project" value="GO_Central"/>
</dbReference>
<dbReference type="AlphaFoldDB" id="A7RZE5"/>
<dbReference type="GO" id="GO:0061630">
    <property type="term" value="F:ubiquitin protein ligase activity"/>
    <property type="evidence" value="ECO:0007669"/>
    <property type="project" value="InterPro"/>
</dbReference>
<dbReference type="PROSITE" id="PS50897">
    <property type="entry name" value="CTLH"/>
    <property type="match status" value="1"/>
</dbReference>
<dbReference type="EMBL" id="DS469557">
    <property type="protein sequence ID" value="EDO43137.1"/>
    <property type="molecule type" value="Genomic_DNA"/>
</dbReference>
<evidence type="ECO:0000259" key="8">
    <source>
        <dbReference type="PROSITE" id="PS51867"/>
    </source>
</evidence>
<dbReference type="PhylomeDB" id="A7RZE5"/>
<keyword evidence="5" id="KW-0862">Zinc</keyword>
<dbReference type="InterPro" id="IPR027370">
    <property type="entry name" value="Znf-RING_euk"/>
</dbReference>
<dbReference type="InterPro" id="IPR006594">
    <property type="entry name" value="LisH"/>
</dbReference>
<dbReference type="Pfam" id="PF10607">
    <property type="entry name" value="CTLH"/>
    <property type="match status" value="1"/>
</dbReference>
<dbReference type="GO" id="GO:0043161">
    <property type="term" value="P:proteasome-mediated ubiquitin-dependent protein catabolic process"/>
    <property type="evidence" value="ECO:0000318"/>
    <property type="project" value="GO_Central"/>
</dbReference>
<dbReference type="Gene3D" id="3.30.40.10">
    <property type="entry name" value="Zinc/RING finger domain, C3HC4 (zinc finger)"/>
    <property type="match status" value="1"/>
</dbReference>
<keyword evidence="3" id="KW-0479">Metal-binding</keyword>
<dbReference type="SMART" id="SM00757">
    <property type="entry name" value="CRA"/>
    <property type="match status" value="1"/>
</dbReference>
<evidence type="ECO:0000313" key="9">
    <source>
        <dbReference type="EMBL" id="EDO43137.1"/>
    </source>
</evidence>
<proteinExistence type="predicted"/>
<keyword evidence="4 6" id="KW-0863">Zinc-finger</keyword>
<dbReference type="PANTHER" id="PTHR12170">
    <property type="entry name" value="MACROPHAGE ERYTHROBLAST ATTACHER-RELATED"/>
    <property type="match status" value="1"/>
</dbReference>
<dbReference type="eggNOG" id="KOG2817">
    <property type="taxonomic scope" value="Eukaryota"/>
</dbReference>
<dbReference type="InterPro" id="IPR044063">
    <property type="entry name" value="ZF_RING_GID"/>
</dbReference>
<keyword evidence="2" id="KW-0963">Cytoplasm</keyword>
<protein>
    <submittedName>
        <fullName evidence="9">Uncharacterized protein</fullName>
    </submittedName>
</protein>
<evidence type="ECO:0000313" key="10">
    <source>
        <dbReference type="Proteomes" id="UP000001593"/>
    </source>
</evidence>
<dbReference type="SUPFAM" id="SSF57850">
    <property type="entry name" value="RING/U-box"/>
    <property type="match status" value="1"/>
</dbReference>
<reference evidence="9 10" key="1">
    <citation type="journal article" date="2007" name="Science">
        <title>Sea anemone genome reveals ancestral eumetazoan gene repertoire and genomic organization.</title>
        <authorList>
            <person name="Putnam N.H."/>
            <person name="Srivastava M."/>
            <person name="Hellsten U."/>
            <person name="Dirks B."/>
            <person name="Chapman J."/>
            <person name="Salamov A."/>
            <person name="Terry A."/>
            <person name="Shapiro H."/>
            <person name="Lindquist E."/>
            <person name="Kapitonov V.V."/>
            <person name="Jurka J."/>
            <person name="Genikhovich G."/>
            <person name="Grigoriev I.V."/>
            <person name="Lucas S.M."/>
            <person name="Steele R.E."/>
            <person name="Finnerty J.R."/>
            <person name="Technau U."/>
            <person name="Martindale M.Q."/>
            <person name="Rokhsar D.S."/>
        </authorList>
    </citation>
    <scope>NUCLEOTIDE SEQUENCE [LARGE SCALE GENOMIC DNA]</scope>
    <source>
        <strain evidence="10">CH2 X CH6</strain>
    </source>
</reference>
<dbReference type="KEGG" id="nve:5514983"/>
<feature type="zinc finger region" description="RING-Gid-type" evidence="6">
    <location>
        <begin position="333"/>
        <end position="374"/>
    </location>
</feature>
<name>A7RZE5_NEMVE</name>
<dbReference type="GO" id="GO:0008270">
    <property type="term" value="F:zinc ion binding"/>
    <property type="evidence" value="ECO:0007669"/>
    <property type="project" value="UniProtKB-KW"/>
</dbReference>
<dbReference type="InterPro" id="IPR013083">
    <property type="entry name" value="Znf_RING/FYVE/PHD"/>
</dbReference>
<dbReference type="Proteomes" id="UP000001593">
    <property type="component" value="Unassembled WGS sequence"/>
</dbReference>
<evidence type="ECO:0000256" key="6">
    <source>
        <dbReference type="PROSITE-ProRule" id="PRU01215"/>
    </source>
</evidence>
<dbReference type="GO" id="GO:0005634">
    <property type="term" value="C:nucleus"/>
    <property type="evidence" value="ECO:0000318"/>
    <property type="project" value="GO_Central"/>
</dbReference>
<dbReference type="InterPro" id="IPR024964">
    <property type="entry name" value="CTLH/CRA"/>
</dbReference>
<dbReference type="PANTHER" id="PTHR12170:SF3">
    <property type="entry name" value="GH10162P"/>
    <property type="match status" value="1"/>
</dbReference>
<dbReference type="HOGENOM" id="CLU_020227_3_1_1"/>
<organism evidence="9 10">
    <name type="scientific">Nematostella vectensis</name>
    <name type="common">Starlet sea anemone</name>
    <dbReference type="NCBI Taxonomy" id="45351"/>
    <lineage>
        <taxon>Eukaryota</taxon>
        <taxon>Metazoa</taxon>
        <taxon>Cnidaria</taxon>
        <taxon>Anthozoa</taxon>
        <taxon>Hexacorallia</taxon>
        <taxon>Actiniaria</taxon>
        <taxon>Edwardsiidae</taxon>
        <taxon>Nematostella</taxon>
    </lineage>
</organism>
<dbReference type="InterPro" id="IPR013144">
    <property type="entry name" value="CRA_dom"/>
</dbReference>
<evidence type="ECO:0000256" key="1">
    <source>
        <dbReference type="ARBA" id="ARBA00004496"/>
    </source>
</evidence>
<dbReference type="OMA" id="LIRECKM"/>
<evidence type="ECO:0000259" key="7">
    <source>
        <dbReference type="PROSITE" id="PS50897"/>
    </source>
</evidence>
<gene>
    <name evidence="9" type="ORF">NEMVEDRAFT_v1g183725</name>
</gene>
<dbReference type="OrthoDB" id="1933281at2759"/>
<dbReference type="SMART" id="SM00668">
    <property type="entry name" value="CTLH"/>
    <property type="match status" value="1"/>
</dbReference>
<dbReference type="GO" id="GO:0034657">
    <property type="term" value="C:GID complex"/>
    <property type="evidence" value="ECO:0000318"/>
    <property type="project" value="GO_Central"/>
</dbReference>
<dbReference type="Pfam" id="PF13445">
    <property type="entry name" value="zf-RING_UBOX"/>
    <property type="match status" value="1"/>
</dbReference>
<evidence type="ECO:0000256" key="3">
    <source>
        <dbReference type="ARBA" id="ARBA00022723"/>
    </source>
</evidence>